<dbReference type="InterPro" id="IPR029052">
    <property type="entry name" value="Metallo-depent_PP-like"/>
</dbReference>
<gene>
    <name evidence="3" type="ORF">COS25_00520</name>
</gene>
<dbReference type="InterPro" id="IPR052169">
    <property type="entry name" value="CW_Biosynth-Accessory"/>
</dbReference>
<accession>A0A2M7D9Z8</accession>
<dbReference type="SUPFAM" id="SSF56300">
    <property type="entry name" value="Metallo-dependent phosphatases"/>
    <property type="match status" value="1"/>
</dbReference>
<sequence>MKWALISIILGIILFFGISFFIEPAGIEIIPFQQKETSTLLVGEEQPIKIILVGDIMLDRGVEYMVEKEGKGDFRFPFIKIADYLKGADIVFGNLEGVISDKGIKVGSIYSFRANPKAIEGLIFAGFNVLSLANNHAFDYG</sequence>
<protein>
    <recommendedName>
        <fullName evidence="2">Capsule synthesis protein CapA domain-containing protein</fullName>
    </recommendedName>
</protein>
<dbReference type="PANTHER" id="PTHR33393:SF11">
    <property type="entry name" value="POLYGLUTAMINE SYNTHESIS ACCESSORY PROTEIN RV0574C-RELATED"/>
    <property type="match status" value="1"/>
</dbReference>
<feature type="domain" description="Capsule synthesis protein CapA" evidence="2">
    <location>
        <begin position="49"/>
        <end position="141"/>
    </location>
</feature>
<feature type="non-terminal residue" evidence="3">
    <location>
        <position position="141"/>
    </location>
</feature>
<name>A0A2M7D9Z8_9BACT</name>
<dbReference type="EMBL" id="PETZ01000012">
    <property type="protein sequence ID" value="PIV45302.1"/>
    <property type="molecule type" value="Genomic_DNA"/>
</dbReference>
<comment type="caution">
    <text evidence="3">The sequence shown here is derived from an EMBL/GenBank/DDBJ whole genome shotgun (WGS) entry which is preliminary data.</text>
</comment>
<evidence type="ECO:0000313" key="4">
    <source>
        <dbReference type="Proteomes" id="UP000230864"/>
    </source>
</evidence>
<evidence type="ECO:0000259" key="2">
    <source>
        <dbReference type="Pfam" id="PF09587"/>
    </source>
</evidence>
<dbReference type="PANTHER" id="PTHR33393">
    <property type="entry name" value="POLYGLUTAMINE SYNTHESIS ACCESSORY PROTEIN RV0574C-RELATED"/>
    <property type="match status" value="1"/>
</dbReference>
<organism evidence="3 4">
    <name type="scientific">Candidatus Nealsonbacteria bacterium CG02_land_8_20_14_3_00_37_10</name>
    <dbReference type="NCBI Taxonomy" id="1974699"/>
    <lineage>
        <taxon>Bacteria</taxon>
        <taxon>Candidatus Nealsoniibacteriota</taxon>
    </lineage>
</organism>
<evidence type="ECO:0000256" key="1">
    <source>
        <dbReference type="ARBA" id="ARBA00005662"/>
    </source>
</evidence>
<reference evidence="4" key="1">
    <citation type="submission" date="2017-09" db="EMBL/GenBank/DDBJ databases">
        <title>Depth-based differentiation of microbial function through sediment-hosted aquifers and enrichment of novel symbionts in the deep terrestrial subsurface.</title>
        <authorList>
            <person name="Probst A.J."/>
            <person name="Ladd B."/>
            <person name="Jarett J.K."/>
            <person name="Geller-Mcgrath D.E."/>
            <person name="Sieber C.M.K."/>
            <person name="Emerson J.B."/>
            <person name="Anantharaman K."/>
            <person name="Thomas B.C."/>
            <person name="Malmstrom R."/>
            <person name="Stieglmeier M."/>
            <person name="Klingl A."/>
            <person name="Woyke T."/>
            <person name="Ryan C.M."/>
            <person name="Banfield J.F."/>
        </authorList>
    </citation>
    <scope>NUCLEOTIDE SEQUENCE [LARGE SCALE GENOMIC DNA]</scope>
</reference>
<dbReference type="AlphaFoldDB" id="A0A2M7D9Z8"/>
<comment type="similarity">
    <text evidence="1">Belongs to the CapA family.</text>
</comment>
<dbReference type="Pfam" id="PF09587">
    <property type="entry name" value="PGA_cap"/>
    <property type="match status" value="1"/>
</dbReference>
<proteinExistence type="inferred from homology"/>
<dbReference type="InterPro" id="IPR019079">
    <property type="entry name" value="Capsule_synth_CapA"/>
</dbReference>
<dbReference type="Proteomes" id="UP000230864">
    <property type="component" value="Unassembled WGS sequence"/>
</dbReference>
<evidence type="ECO:0000313" key="3">
    <source>
        <dbReference type="EMBL" id="PIV45302.1"/>
    </source>
</evidence>